<dbReference type="AlphaFoldDB" id="A0A7W7CHL8"/>
<dbReference type="Proteomes" id="UP000533598">
    <property type="component" value="Unassembled WGS sequence"/>
</dbReference>
<proteinExistence type="predicted"/>
<organism evidence="1 2">
    <name type="scientific">Crossiella cryophila</name>
    <dbReference type="NCBI Taxonomy" id="43355"/>
    <lineage>
        <taxon>Bacteria</taxon>
        <taxon>Bacillati</taxon>
        <taxon>Actinomycetota</taxon>
        <taxon>Actinomycetes</taxon>
        <taxon>Pseudonocardiales</taxon>
        <taxon>Pseudonocardiaceae</taxon>
        <taxon>Crossiella</taxon>
    </lineage>
</organism>
<gene>
    <name evidence="1" type="ORF">HNR67_007403</name>
</gene>
<dbReference type="RefSeq" id="WP_185007746.1">
    <property type="nucleotide sequence ID" value="NZ_BAAAUI010000051.1"/>
</dbReference>
<evidence type="ECO:0000313" key="2">
    <source>
        <dbReference type="Proteomes" id="UP000533598"/>
    </source>
</evidence>
<dbReference type="EC" id="1.17.1.9" evidence="1"/>
<reference evidence="1 2" key="1">
    <citation type="submission" date="2020-08" db="EMBL/GenBank/DDBJ databases">
        <title>Sequencing the genomes of 1000 actinobacteria strains.</title>
        <authorList>
            <person name="Klenk H.-P."/>
        </authorList>
    </citation>
    <scope>NUCLEOTIDE SEQUENCE [LARGE SCALE GENOMIC DNA]</scope>
    <source>
        <strain evidence="1 2">DSM 44230</strain>
    </source>
</reference>
<dbReference type="InterPro" id="IPR021074">
    <property type="entry name" value="Formate_DH_dsu"/>
</dbReference>
<dbReference type="GO" id="GO:0008863">
    <property type="term" value="F:formate dehydrogenase (NAD+) activity"/>
    <property type="evidence" value="ECO:0007669"/>
    <property type="project" value="UniProtKB-EC"/>
</dbReference>
<evidence type="ECO:0000313" key="1">
    <source>
        <dbReference type="EMBL" id="MBB4681285.1"/>
    </source>
</evidence>
<keyword evidence="2" id="KW-1185">Reference proteome</keyword>
<comment type="caution">
    <text evidence="1">The sequence shown here is derived from an EMBL/GenBank/DDBJ whole genome shotgun (WGS) entry which is preliminary data.</text>
</comment>
<dbReference type="EMBL" id="JACHMH010000001">
    <property type="protein sequence ID" value="MBB4681285.1"/>
    <property type="molecule type" value="Genomic_DNA"/>
</dbReference>
<dbReference type="Pfam" id="PF11390">
    <property type="entry name" value="FdsD"/>
    <property type="match status" value="1"/>
</dbReference>
<protein>
    <submittedName>
        <fullName evidence="1">Formate dehydrogenase subunit delta</fullName>
        <ecNumber evidence="1">1.17.1.9</ecNumber>
    </submittedName>
</protein>
<accession>A0A7W7CHL8</accession>
<sequence length="72" mass="8050">MSTTSQSPQVRLINEIALQFEGQPVTRAATQIAEHIRAFWDPRMRANLDQQLRTNPEALSPLARSAAKLLHG</sequence>
<name>A0A7W7CHL8_9PSEU</name>
<keyword evidence="1" id="KW-0560">Oxidoreductase</keyword>